<evidence type="ECO:0000313" key="1">
    <source>
        <dbReference type="EMBL" id="AKK71857.1"/>
    </source>
</evidence>
<organism evidence="1 2">
    <name type="scientific">Chryseobacterium gallinarum</name>
    <dbReference type="NCBI Taxonomy" id="1324352"/>
    <lineage>
        <taxon>Bacteria</taxon>
        <taxon>Pseudomonadati</taxon>
        <taxon>Bacteroidota</taxon>
        <taxon>Flavobacteriia</taxon>
        <taxon>Flavobacteriales</taxon>
        <taxon>Weeksellaceae</taxon>
        <taxon>Chryseobacterium group</taxon>
        <taxon>Chryseobacterium</taxon>
    </lineage>
</organism>
<protein>
    <recommendedName>
        <fullName evidence="3">RHS repeat protein</fullName>
    </recommendedName>
</protein>
<accession>A0A0G3M499</accession>
<dbReference type="EMBL" id="CP009928">
    <property type="protein sequence ID" value="AKK71857.1"/>
    <property type="molecule type" value="Genomic_DNA"/>
</dbReference>
<dbReference type="PATRIC" id="fig|1324352.5.peg.793"/>
<dbReference type="KEGG" id="cgn:OK18_03675"/>
<dbReference type="AlphaFoldDB" id="A0A0G3M499"/>
<sequence length="911" mass="103438">MQSYNTGITQPVPSVSSLATYAKTPVSFQTGVPDISYSLINVPTNHKLVNISLGLNYHIGNVSNVTGSGEMGMGWSVLGNGVITREILDDFDETFDNASANYYIKNEFNDIYNFNIPGESGKFKVERDIVNNTFHIVKLSPYTSKLEYTRTSNTATLIFDSFTITSDEGIKYHFRDYNISRMRVWLWDQPLEGSITDERNYRSAFYLTSISDEKNQELVKYNYLKDITYTGVGSQIIESETLKLNKIEIKDKGVVEINYSKNEFLDKKIDKFSIESIILKTIDNQFVKKYKFEYAYSVQNPARLLDAIGKVDVNENIIEKIKFDYYPILSDASGGTNTFLDVLKKVRQSTGGNTEYDFELVPSYYTQSLVTTIPRIDLGNVVFSGFDYNDKKYFFTISQNKEITVEFLEDNLSGYPWSVSIFKKEGSNYQLVHGMGPAFEIDPSYPKQQKRTFTSGEYYISLHCSDLMASLNSSVTFKAFYNDIDNPVQTVVLLPSDDKLLRVKKIQYFNENNSFPPNPSAMEEYSYNKFDDEANSSGYYINEGYTVDQKPVNPIVVYRNVKVSNGNGYTKYYFKTADAYPTQPTFDPDRAFWPNFNIMRSGLLEKKEIYSSLNQKLAEETFEYTLEEYNSPMYLSVPRWMGGNFYLRTSWVKNHKVNSKQYFTSGVIEASSEIIRNNINYKISTEKMISYDGSVLTTAYKYAHEKLNQKLINANMISIPLETTIIKKQNANDVSGKILSKTETKYDNPATLLPTSVLSYDIQNPSVTSAEVTYDQYDSKGNLLQYTTKDGISTVIIWGYNGTQPIAKIEGATYGQVQSLASAIITASDTDASAAPNNDETALLSALNTFRNSLSGYPVTTYTYDPLIGVRSITPPSGIRESYIYDSANRLEKVIDANGKVLKEMRYNYKN</sequence>
<evidence type="ECO:0000313" key="2">
    <source>
        <dbReference type="Proteomes" id="UP000035213"/>
    </source>
</evidence>
<dbReference type="Gene3D" id="2.180.10.10">
    <property type="entry name" value="RHS repeat-associated core"/>
    <property type="match status" value="1"/>
</dbReference>
<gene>
    <name evidence="1" type="ORF">OK18_03675</name>
</gene>
<reference evidence="1 2" key="1">
    <citation type="submission" date="2014-11" db="EMBL/GenBank/DDBJ databases">
        <authorList>
            <person name="Park G.-S."/>
            <person name="Hong S.-J."/>
            <person name="Jung B.K."/>
            <person name="Khan A.R."/>
            <person name="Kwak Y."/>
            <person name="Shin J.-H."/>
        </authorList>
    </citation>
    <scope>NUCLEOTIDE SEQUENCE [LARGE SCALE GENOMIC DNA]</scope>
    <source>
        <strain evidence="1 2">DSM 27622</strain>
    </source>
</reference>
<dbReference type="STRING" id="1324352.OK18_03675"/>
<evidence type="ECO:0008006" key="3">
    <source>
        <dbReference type="Google" id="ProtNLM"/>
    </source>
</evidence>
<name>A0A0G3M499_CHRGL</name>
<proteinExistence type="predicted"/>
<dbReference type="Proteomes" id="UP000035213">
    <property type="component" value="Chromosome"/>
</dbReference>